<dbReference type="Gene3D" id="1.10.10.10">
    <property type="entry name" value="Winged helix-like DNA-binding domain superfamily/Winged helix DNA-binding domain"/>
    <property type="match status" value="1"/>
</dbReference>
<keyword evidence="3" id="KW-0949">S-adenosyl-L-methionine</keyword>
<dbReference type="GO" id="GO:0046983">
    <property type="term" value="F:protein dimerization activity"/>
    <property type="evidence" value="ECO:0007669"/>
    <property type="project" value="InterPro"/>
</dbReference>
<evidence type="ECO:0000259" key="6">
    <source>
        <dbReference type="Pfam" id="PF08100"/>
    </source>
</evidence>
<dbReference type="InterPro" id="IPR001077">
    <property type="entry name" value="COMT_C"/>
</dbReference>
<dbReference type="Proteomes" id="UP000434052">
    <property type="component" value="Unassembled WGS sequence"/>
</dbReference>
<dbReference type="Gene3D" id="3.40.50.150">
    <property type="entry name" value="Vaccinia Virus protein VP39"/>
    <property type="match status" value="1"/>
</dbReference>
<keyword evidence="1 7" id="KW-0489">Methyltransferase</keyword>
<dbReference type="CDD" id="cd02440">
    <property type="entry name" value="AdoMet_MTases"/>
    <property type="match status" value="1"/>
</dbReference>
<reference evidence="7 8" key="1">
    <citation type="submission" date="2018-06" db="EMBL/GenBank/DDBJ databases">
        <title>Complete genome of Desulfovibrio marinus P48SEP.</title>
        <authorList>
            <person name="Crispim J.S."/>
            <person name="Vidigal P.M.P."/>
            <person name="Silva L.C.F."/>
            <person name="Araujo L.C."/>
            <person name="Laguardia C.N."/>
            <person name="Dias R.S."/>
            <person name="Sousa M.P."/>
            <person name="Paula S.O."/>
            <person name="Silva C."/>
        </authorList>
    </citation>
    <scope>NUCLEOTIDE SEQUENCE [LARGE SCALE GENOMIC DNA]</scope>
    <source>
        <strain evidence="7 8">P48SEP</strain>
    </source>
</reference>
<dbReference type="SUPFAM" id="SSF53335">
    <property type="entry name" value="S-adenosyl-L-methionine-dependent methyltransferases"/>
    <property type="match status" value="1"/>
</dbReference>
<dbReference type="AlphaFoldDB" id="A0A6P1ZI15"/>
<evidence type="ECO:0000313" key="8">
    <source>
        <dbReference type="Proteomes" id="UP000434052"/>
    </source>
</evidence>
<dbReference type="InterPro" id="IPR029063">
    <property type="entry name" value="SAM-dependent_MTases_sf"/>
</dbReference>
<feature type="active site" description="Proton acceptor" evidence="4">
    <location>
        <position position="235"/>
    </location>
</feature>
<dbReference type="EMBL" id="QMIF01000007">
    <property type="protein sequence ID" value="TVM33296.1"/>
    <property type="molecule type" value="Genomic_DNA"/>
</dbReference>
<dbReference type="InterPro" id="IPR016461">
    <property type="entry name" value="COMT-like"/>
</dbReference>
<comment type="caution">
    <text evidence="7">The sequence shown here is derived from an EMBL/GenBank/DDBJ whole genome shotgun (WGS) entry which is preliminary data.</text>
</comment>
<feature type="domain" description="O-methyltransferase C-terminal" evidence="5">
    <location>
        <begin position="121"/>
        <end position="307"/>
    </location>
</feature>
<evidence type="ECO:0000256" key="3">
    <source>
        <dbReference type="ARBA" id="ARBA00022691"/>
    </source>
</evidence>
<dbReference type="PANTHER" id="PTHR43712:SF2">
    <property type="entry name" value="O-METHYLTRANSFERASE CICE"/>
    <property type="match status" value="1"/>
</dbReference>
<evidence type="ECO:0000259" key="5">
    <source>
        <dbReference type="Pfam" id="PF00891"/>
    </source>
</evidence>
<dbReference type="OrthoDB" id="9767938at2"/>
<dbReference type="GO" id="GO:0008171">
    <property type="term" value="F:O-methyltransferase activity"/>
    <property type="evidence" value="ECO:0007669"/>
    <property type="project" value="InterPro"/>
</dbReference>
<dbReference type="Pfam" id="PF08100">
    <property type="entry name" value="Dimerisation"/>
    <property type="match status" value="1"/>
</dbReference>
<dbReference type="Pfam" id="PF00891">
    <property type="entry name" value="Methyltransf_2"/>
    <property type="match status" value="1"/>
</dbReference>
<dbReference type="RefSeq" id="WP_144305519.1">
    <property type="nucleotide sequence ID" value="NZ_QMIF01000007.1"/>
</dbReference>
<dbReference type="InterPro" id="IPR036390">
    <property type="entry name" value="WH_DNA-bd_sf"/>
</dbReference>
<dbReference type="InterPro" id="IPR012967">
    <property type="entry name" value="COMT_dimerisation"/>
</dbReference>
<dbReference type="InterPro" id="IPR036388">
    <property type="entry name" value="WH-like_DNA-bd_sf"/>
</dbReference>
<organism evidence="7 8">
    <name type="scientific">Oceanidesulfovibrio marinus</name>
    <dbReference type="NCBI Taxonomy" id="370038"/>
    <lineage>
        <taxon>Bacteria</taxon>
        <taxon>Pseudomonadati</taxon>
        <taxon>Thermodesulfobacteriota</taxon>
        <taxon>Desulfovibrionia</taxon>
        <taxon>Desulfovibrionales</taxon>
        <taxon>Desulfovibrionaceae</taxon>
        <taxon>Oceanidesulfovibrio</taxon>
    </lineage>
</organism>
<evidence type="ECO:0000256" key="4">
    <source>
        <dbReference type="PIRSR" id="PIRSR005739-1"/>
    </source>
</evidence>
<evidence type="ECO:0000313" key="7">
    <source>
        <dbReference type="EMBL" id="TVM33296.1"/>
    </source>
</evidence>
<proteinExistence type="predicted"/>
<feature type="domain" description="O-methyltransferase dimerisation" evidence="6">
    <location>
        <begin position="12"/>
        <end position="83"/>
    </location>
</feature>
<protein>
    <submittedName>
        <fullName evidence="7">SAM-dependent methyltransferase</fullName>
    </submittedName>
</protein>
<sequence>MQEWNAGALLKVSGGYWQSCALHAGIKLDVFTAIDTRSMQPEDVAARIHADPDATSRLLDALAAMGLLAKESGRFSNTDVSLRHLCKSSKNYLGYIMLHHHYLMDSWSRLDAAVLEGKPVGEQTQAREDTREAFLMGMYNNAMLQAPELVERIDLTGRRTLLDMGGGPGTYAIQFCLRNPKLTATVFDLPTTRPFAEETIARFGLSGRIEFEPGNYLETTLPRHFDVVWMSHVLHSQGYGVCREMIRKAVAALDPGGLLLIHDFYLNEHKDGPPLPALFSLNMLVRTQEGRSYSDREVRDMMEEAGLQKVRRLSYESPSQSGVLMAVKPE</sequence>
<dbReference type="GO" id="GO:0032259">
    <property type="term" value="P:methylation"/>
    <property type="evidence" value="ECO:0007669"/>
    <property type="project" value="UniProtKB-KW"/>
</dbReference>
<dbReference type="PIRSF" id="PIRSF005739">
    <property type="entry name" value="O-mtase"/>
    <property type="match status" value="1"/>
</dbReference>
<name>A0A6P1ZI15_9BACT</name>
<evidence type="ECO:0000256" key="1">
    <source>
        <dbReference type="ARBA" id="ARBA00022603"/>
    </source>
</evidence>
<accession>A0A6P1ZI15</accession>
<gene>
    <name evidence="7" type="ORF">DQK91_11540</name>
</gene>
<dbReference type="PANTHER" id="PTHR43712">
    <property type="entry name" value="PUTATIVE (AFU_ORTHOLOGUE AFUA_4G14580)-RELATED"/>
    <property type="match status" value="1"/>
</dbReference>
<dbReference type="SUPFAM" id="SSF46785">
    <property type="entry name" value="Winged helix' DNA-binding domain"/>
    <property type="match status" value="1"/>
</dbReference>
<dbReference type="PROSITE" id="PS51683">
    <property type="entry name" value="SAM_OMT_II"/>
    <property type="match status" value="1"/>
</dbReference>
<keyword evidence="2 7" id="KW-0808">Transferase</keyword>
<evidence type="ECO:0000256" key="2">
    <source>
        <dbReference type="ARBA" id="ARBA00022679"/>
    </source>
</evidence>